<name>A0A8J4UDH4_CLAMG</name>
<protein>
    <submittedName>
        <fullName evidence="2">Prosaposin-like isoform X3</fullName>
    </submittedName>
</protein>
<dbReference type="EMBL" id="QNUK01000061">
    <property type="protein sequence ID" value="KAF5904206.1"/>
    <property type="molecule type" value="Genomic_DNA"/>
</dbReference>
<dbReference type="Pfam" id="PF05184">
    <property type="entry name" value="SapB_1"/>
    <property type="match status" value="1"/>
</dbReference>
<accession>A0A8J4UDH4</accession>
<organism evidence="2 3">
    <name type="scientific">Clarias magur</name>
    <name type="common">Asian catfish</name>
    <name type="synonym">Macropteronotus magur</name>
    <dbReference type="NCBI Taxonomy" id="1594786"/>
    <lineage>
        <taxon>Eukaryota</taxon>
        <taxon>Metazoa</taxon>
        <taxon>Chordata</taxon>
        <taxon>Craniata</taxon>
        <taxon>Vertebrata</taxon>
        <taxon>Euteleostomi</taxon>
        <taxon>Actinopterygii</taxon>
        <taxon>Neopterygii</taxon>
        <taxon>Teleostei</taxon>
        <taxon>Ostariophysi</taxon>
        <taxon>Siluriformes</taxon>
        <taxon>Clariidae</taxon>
        <taxon>Clarias</taxon>
    </lineage>
</organism>
<sequence length="75" mass="8353">GAVQCREQISSHNGLMVKTPKHDLQRGDKQANSVQCTVCTKIVEYIFKSVGKELSKDGIENALRNVCKKIVLHKT</sequence>
<feature type="non-terminal residue" evidence="2">
    <location>
        <position position="1"/>
    </location>
</feature>
<gene>
    <name evidence="2" type="ORF">DAT39_006038</name>
</gene>
<dbReference type="InterPro" id="IPR011001">
    <property type="entry name" value="Saposin-like"/>
</dbReference>
<dbReference type="Gene3D" id="1.10.225.10">
    <property type="entry name" value="Saposin-like"/>
    <property type="match status" value="1"/>
</dbReference>
<keyword evidence="3" id="KW-1185">Reference proteome</keyword>
<comment type="caution">
    <text evidence="2">The sequence shown here is derived from an EMBL/GenBank/DDBJ whole genome shotgun (WGS) entry which is preliminary data.</text>
</comment>
<dbReference type="GO" id="GO:0006629">
    <property type="term" value="P:lipid metabolic process"/>
    <property type="evidence" value="ECO:0007669"/>
    <property type="project" value="InterPro"/>
</dbReference>
<evidence type="ECO:0000259" key="1">
    <source>
        <dbReference type="Pfam" id="PF05184"/>
    </source>
</evidence>
<proteinExistence type="predicted"/>
<dbReference type="SUPFAM" id="SSF47862">
    <property type="entry name" value="Saposin"/>
    <property type="match status" value="1"/>
</dbReference>
<evidence type="ECO:0000313" key="2">
    <source>
        <dbReference type="EMBL" id="KAF5904206.1"/>
    </source>
</evidence>
<reference evidence="2" key="1">
    <citation type="submission" date="2020-07" db="EMBL/GenBank/DDBJ databases">
        <title>Clarias magur genome sequencing, assembly and annotation.</title>
        <authorList>
            <person name="Kushwaha B."/>
            <person name="Kumar R."/>
            <person name="Das P."/>
            <person name="Joshi C.G."/>
            <person name="Kumar D."/>
            <person name="Nagpure N.S."/>
            <person name="Pandey M."/>
            <person name="Agarwal S."/>
            <person name="Srivastava S."/>
            <person name="Singh M."/>
            <person name="Sahoo L."/>
            <person name="Jayasankar P."/>
            <person name="Meher P.K."/>
            <person name="Koringa P.G."/>
            <person name="Iquebal M.A."/>
            <person name="Das S.P."/>
            <person name="Bit A."/>
            <person name="Patnaik S."/>
            <person name="Patel N."/>
            <person name="Shah T.M."/>
            <person name="Hinsu A."/>
            <person name="Jena J.K."/>
        </authorList>
    </citation>
    <scope>NUCLEOTIDE SEQUENCE</scope>
    <source>
        <strain evidence="2">CIFAMagur01</strain>
        <tissue evidence="2">Testis</tissue>
    </source>
</reference>
<dbReference type="AlphaFoldDB" id="A0A8J4UDH4"/>
<dbReference type="Proteomes" id="UP000727407">
    <property type="component" value="Unassembled WGS sequence"/>
</dbReference>
<evidence type="ECO:0000313" key="3">
    <source>
        <dbReference type="Proteomes" id="UP000727407"/>
    </source>
</evidence>
<feature type="domain" description="Saposin-like type B region 1" evidence="1">
    <location>
        <begin position="35"/>
        <end position="70"/>
    </location>
</feature>
<dbReference type="InterPro" id="IPR007856">
    <property type="entry name" value="SapB_1"/>
</dbReference>
<feature type="non-terminal residue" evidence="2">
    <location>
        <position position="75"/>
    </location>
</feature>